<feature type="compositionally biased region" description="Polar residues" evidence="1">
    <location>
        <begin position="324"/>
        <end position="334"/>
    </location>
</feature>
<proteinExistence type="predicted"/>
<evidence type="ECO:0000313" key="2">
    <source>
        <dbReference type="EMBL" id="CCO34410.1"/>
    </source>
</evidence>
<feature type="region of interest" description="Disordered" evidence="1">
    <location>
        <begin position="381"/>
        <end position="410"/>
    </location>
</feature>
<name>M5C5N7_THACB</name>
<accession>M5C5N7</accession>
<evidence type="ECO:0000313" key="3">
    <source>
        <dbReference type="Proteomes" id="UP000012065"/>
    </source>
</evidence>
<feature type="region of interest" description="Disordered" evidence="1">
    <location>
        <begin position="108"/>
        <end position="170"/>
    </location>
</feature>
<dbReference type="AlphaFoldDB" id="M5C5N7"/>
<feature type="compositionally biased region" description="Polar residues" evidence="1">
    <location>
        <begin position="303"/>
        <end position="315"/>
    </location>
</feature>
<dbReference type="EMBL" id="CAOJ01013052">
    <property type="protein sequence ID" value="CCO34410.1"/>
    <property type="molecule type" value="Genomic_DNA"/>
</dbReference>
<feature type="compositionally biased region" description="Low complexity" evidence="1">
    <location>
        <begin position="111"/>
        <end position="120"/>
    </location>
</feature>
<comment type="caution">
    <text evidence="2">The sequence shown here is derived from an EMBL/GenBank/DDBJ whole genome shotgun (WGS) entry which is preliminary data.</text>
</comment>
<feature type="region of interest" description="Disordered" evidence="1">
    <location>
        <begin position="248"/>
        <end position="369"/>
    </location>
</feature>
<feature type="compositionally biased region" description="Polar residues" evidence="1">
    <location>
        <begin position="277"/>
        <end position="286"/>
    </location>
</feature>
<protein>
    <submittedName>
        <fullName evidence="2">Uncharacterized protein</fullName>
    </submittedName>
</protein>
<reference evidence="2 3" key="1">
    <citation type="journal article" date="2013" name="J. Biotechnol.">
        <title>Establishment and interpretation of the genome sequence of the phytopathogenic fungus Rhizoctonia solani AG1-IB isolate 7/3/14.</title>
        <authorList>
            <person name="Wibberg D.W."/>
            <person name="Jelonek L.J."/>
            <person name="Rupp O.R."/>
            <person name="Hennig M.H."/>
            <person name="Eikmeyer F.E."/>
            <person name="Goesmann A.G."/>
            <person name="Hartmann A.H."/>
            <person name="Borriss R.B."/>
            <person name="Grosch R.G."/>
            <person name="Puehler A.P."/>
            <person name="Schlueter A.S."/>
        </authorList>
    </citation>
    <scope>NUCLEOTIDE SEQUENCE [LARGE SCALE GENOMIC DNA]</scope>
    <source>
        <strain evidence="3">AG1-IB / isolate 7/3/14</strain>
    </source>
</reference>
<organism evidence="2 3">
    <name type="scientific">Thanatephorus cucumeris (strain AG1-IB / isolate 7/3/14)</name>
    <name type="common">Lettuce bottom rot fungus</name>
    <name type="synonym">Rhizoctonia solani</name>
    <dbReference type="NCBI Taxonomy" id="1108050"/>
    <lineage>
        <taxon>Eukaryota</taxon>
        <taxon>Fungi</taxon>
        <taxon>Dikarya</taxon>
        <taxon>Basidiomycota</taxon>
        <taxon>Agaricomycotina</taxon>
        <taxon>Agaricomycetes</taxon>
        <taxon>Cantharellales</taxon>
        <taxon>Ceratobasidiaceae</taxon>
        <taxon>Rhizoctonia</taxon>
        <taxon>Rhizoctonia solani AG-1</taxon>
    </lineage>
</organism>
<sequence length="481" mass="51845">MAPETLPPQTVTSHIAFSRHARTESYSDSELDFDSARAKPKLTRHQHVKSTQTAVAWRCGSGNHEKCCGTRSLQQGHNIGQFKCCVERTPSGKVARCCASYVGMPCERPRVSSTSSASVSDLKRQRSAHLPGPAAHPSAAGNGGKRKGFFRPHTSHTSHGKSTSSARIDEDIRATILSKPSGEDLGPQSPTLEGCVSVASVSVASPPTSPVGKQEFHTRPIISPSKLNGHLKETLVAAVPASIVDPIKSPKLGPMRGRSDTTTTTATTTDTSTSASVRSVLTNQSDDCPAPMKQLHPPRRRNQNVSLPTMTTTQSVPPPRRYVQSITTVVQPSGTARPLPPPRSPISGIGLSSLSTGPGLPPPPRVVHGRTSAQPIVSFISSRSAPTPTPTPANVGLRHRSSRESYESSRTVRRERSIPLLRERSFLEFEEGVSEEDEEDLVEPQQGSEWVRPALQQTQSFLDLSSRQSGDTMRENMAMFS</sequence>
<feature type="compositionally biased region" description="Basic residues" evidence="1">
    <location>
        <begin position="144"/>
        <end position="159"/>
    </location>
</feature>
<evidence type="ECO:0000256" key="1">
    <source>
        <dbReference type="SAM" id="MobiDB-lite"/>
    </source>
</evidence>
<dbReference type="Proteomes" id="UP000012065">
    <property type="component" value="Unassembled WGS sequence"/>
</dbReference>
<gene>
    <name evidence="2" type="ORF">BN14_08508</name>
</gene>
<dbReference type="HOGENOM" id="CLU_018108_0_0_1"/>
<feature type="compositionally biased region" description="Low complexity" evidence="1">
    <location>
        <begin position="260"/>
        <end position="276"/>
    </location>
</feature>
<feature type="compositionally biased region" description="Low complexity" evidence="1">
    <location>
        <begin position="345"/>
        <end position="358"/>
    </location>
</feature>